<feature type="transmembrane region" description="Helical" evidence="5">
    <location>
        <begin position="111"/>
        <end position="130"/>
    </location>
</feature>
<accession>A0A9P1BRU9</accession>
<feature type="transmembrane region" description="Helical" evidence="5">
    <location>
        <begin position="79"/>
        <end position="99"/>
    </location>
</feature>
<reference evidence="7" key="2">
    <citation type="submission" date="2024-04" db="EMBL/GenBank/DDBJ databases">
        <authorList>
            <person name="Chen Y."/>
            <person name="Shah S."/>
            <person name="Dougan E. K."/>
            <person name="Thang M."/>
            <person name="Chan C."/>
        </authorList>
    </citation>
    <scope>NUCLEOTIDE SEQUENCE [LARGE SCALE GENOMIC DNA]</scope>
</reference>
<evidence type="ECO:0000313" key="7">
    <source>
        <dbReference type="EMBL" id="CAL1130693.1"/>
    </source>
</evidence>
<dbReference type="Proteomes" id="UP001152797">
    <property type="component" value="Unassembled WGS sequence"/>
</dbReference>
<evidence type="ECO:0000256" key="5">
    <source>
        <dbReference type="SAM" id="Phobius"/>
    </source>
</evidence>
<comment type="subcellular location">
    <subcellularLocation>
        <location evidence="1">Membrane</location>
        <topology evidence="1">Multi-pass membrane protein</topology>
    </subcellularLocation>
</comment>
<name>A0A9P1BRU9_9DINO</name>
<keyword evidence="2 5" id="KW-0812">Transmembrane</keyword>
<feature type="transmembrane region" description="Helical" evidence="5">
    <location>
        <begin position="310"/>
        <end position="331"/>
    </location>
</feature>
<feature type="transmembrane region" description="Helical" evidence="5">
    <location>
        <begin position="271"/>
        <end position="290"/>
    </location>
</feature>
<dbReference type="InterPro" id="IPR005178">
    <property type="entry name" value="Ostalpha/TMEM184C"/>
</dbReference>
<evidence type="ECO:0000313" key="9">
    <source>
        <dbReference type="Proteomes" id="UP001152797"/>
    </source>
</evidence>
<keyword evidence="3 5" id="KW-1133">Transmembrane helix</keyword>
<evidence type="ECO:0000256" key="1">
    <source>
        <dbReference type="ARBA" id="ARBA00004141"/>
    </source>
</evidence>
<dbReference type="AlphaFoldDB" id="A0A9P1BRU9"/>
<reference evidence="6" key="1">
    <citation type="submission" date="2022-10" db="EMBL/GenBank/DDBJ databases">
        <authorList>
            <person name="Chen Y."/>
            <person name="Dougan E. K."/>
            <person name="Chan C."/>
            <person name="Rhodes N."/>
            <person name="Thang M."/>
        </authorList>
    </citation>
    <scope>NUCLEOTIDE SEQUENCE</scope>
</reference>
<keyword evidence="9" id="KW-1185">Reference proteome</keyword>
<gene>
    <name evidence="6" type="ORF">C1SCF055_LOCUS5469</name>
</gene>
<proteinExistence type="predicted"/>
<comment type="caution">
    <text evidence="6">The sequence shown here is derived from an EMBL/GenBank/DDBJ whole genome shotgun (WGS) entry which is preliminary data.</text>
</comment>
<dbReference type="SMART" id="SM01417">
    <property type="entry name" value="Solute_trans_a"/>
    <property type="match status" value="1"/>
</dbReference>
<organism evidence="6">
    <name type="scientific">Cladocopium goreaui</name>
    <dbReference type="NCBI Taxonomy" id="2562237"/>
    <lineage>
        <taxon>Eukaryota</taxon>
        <taxon>Sar</taxon>
        <taxon>Alveolata</taxon>
        <taxon>Dinophyceae</taxon>
        <taxon>Suessiales</taxon>
        <taxon>Symbiodiniaceae</taxon>
        <taxon>Cladocopium</taxon>
    </lineage>
</organism>
<sequence>MTDSMMKEAHDFETFDRNSDFRAMKFISRCMENTRIPFLVATCLGTVAMITTMVMCILHSRALDRRPICMLRSYYHGMLVFPMVWAICCWFALFCPLVAPLSELFMGQSEAYAIYIFLVIMYMLVSIEACKTKLEQSDPGQTSLRSEMENMGQTIMDAVHDYGPQKYFAVPPFGCCFKPCCWEHQITAKQLLWVSRLVKQYVILELFLNTFFMWAGLTFQPERAARIQNVAAYILKISGMMAVYGLFIMYKATHDLLHDWNTTRKFVSVKIVILLSVIQNKLFSWFIHTFRPRENSCLLTPGHPEELERIVVFWTTFASLMETVLLSHLIIRAFPAHEVADFPLKNLDLVELELRQIHERSLPSGLDSESSEDDEESK</sequence>
<evidence type="ECO:0000256" key="3">
    <source>
        <dbReference type="ARBA" id="ARBA00022989"/>
    </source>
</evidence>
<evidence type="ECO:0000256" key="4">
    <source>
        <dbReference type="ARBA" id="ARBA00023136"/>
    </source>
</evidence>
<evidence type="ECO:0000313" key="8">
    <source>
        <dbReference type="EMBL" id="CAL4764630.1"/>
    </source>
</evidence>
<dbReference type="EMBL" id="CAMXCT020000335">
    <property type="protein sequence ID" value="CAL1130693.1"/>
    <property type="molecule type" value="Genomic_DNA"/>
</dbReference>
<feature type="transmembrane region" description="Helical" evidence="5">
    <location>
        <begin position="201"/>
        <end position="219"/>
    </location>
</feature>
<dbReference type="Pfam" id="PF03619">
    <property type="entry name" value="Solute_trans_a"/>
    <property type="match status" value="1"/>
</dbReference>
<dbReference type="PANTHER" id="PTHR23423">
    <property type="entry name" value="ORGANIC SOLUTE TRANSPORTER-RELATED"/>
    <property type="match status" value="1"/>
</dbReference>
<keyword evidence="4 5" id="KW-0472">Membrane</keyword>
<protein>
    <submittedName>
        <fullName evidence="8">UBA domain-containing protein</fullName>
    </submittedName>
</protein>
<dbReference type="EMBL" id="CAMXCT010000335">
    <property type="protein sequence ID" value="CAI3977318.1"/>
    <property type="molecule type" value="Genomic_DNA"/>
</dbReference>
<evidence type="ECO:0000313" key="6">
    <source>
        <dbReference type="EMBL" id="CAI3977318.1"/>
    </source>
</evidence>
<dbReference type="OrthoDB" id="5348404at2759"/>
<feature type="transmembrane region" description="Helical" evidence="5">
    <location>
        <begin position="36"/>
        <end position="58"/>
    </location>
</feature>
<dbReference type="EMBL" id="CAMXCT030000335">
    <property type="protein sequence ID" value="CAL4764630.1"/>
    <property type="molecule type" value="Genomic_DNA"/>
</dbReference>
<evidence type="ECO:0000256" key="2">
    <source>
        <dbReference type="ARBA" id="ARBA00022692"/>
    </source>
</evidence>
<feature type="transmembrane region" description="Helical" evidence="5">
    <location>
        <begin position="231"/>
        <end position="250"/>
    </location>
</feature>
<dbReference type="GO" id="GO:0016020">
    <property type="term" value="C:membrane"/>
    <property type="evidence" value="ECO:0007669"/>
    <property type="project" value="UniProtKB-SubCell"/>
</dbReference>